<dbReference type="PANTHER" id="PTHR39614:SF2">
    <property type="entry name" value="INTEGRAL MEMBRANE PROTEIN"/>
    <property type="match status" value="1"/>
</dbReference>
<feature type="transmembrane region" description="Helical" evidence="2">
    <location>
        <begin position="21"/>
        <end position="40"/>
    </location>
</feature>
<feature type="transmembrane region" description="Helical" evidence="2">
    <location>
        <begin position="246"/>
        <end position="266"/>
    </location>
</feature>
<dbReference type="PANTHER" id="PTHR39614">
    <property type="entry name" value="INTEGRAL MEMBRANE PROTEIN"/>
    <property type="match status" value="1"/>
</dbReference>
<accession>A0A8H8RZZ6</accession>
<keyword evidence="2" id="KW-1133">Transmembrane helix</keyword>
<evidence type="ECO:0000256" key="1">
    <source>
        <dbReference type="SAM" id="MobiDB-lite"/>
    </source>
</evidence>
<feature type="transmembrane region" description="Helical" evidence="2">
    <location>
        <begin position="170"/>
        <end position="193"/>
    </location>
</feature>
<dbReference type="AlphaFoldDB" id="A0A8H8RZZ6"/>
<feature type="compositionally biased region" description="Basic and acidic residues" evidence="1">
    <location>
        <begin position="378"/>
        <end position="399"/>
    </location>
</feature>
<feature type="transmembrane region" description="Helical" evidence="2">
    <location>
        <begin position="127"/>
        <end position="150"/>
    </location>
</feature>
<evidence type="ECO:0000256" key="2">
    <source>
        <dbReference type="SAM" id="Phobius"/>
    </source>
</evidence>
<organism evidence="4 5">
    <name type="scientific">Lachnellula occidentalis</name>
    <dbReference type="NCBI Taxonomy" id="215460"/>
    <lineage>
        <taxon>Eukaryota</taxon>
        <taxon>Fungi</taxon>
        <taxon>Dikarya</taxon>
        <taxon>Ascomycota</taxon>
        <taxon>Pezizomycotina</taxon>
        <taxon>Leotiomycetes</taxon>
        <taxon>Helotiales</taxon>
        <taxon>Lachnaceae</taxon>
        <taxon>Lachnellula</taxon>
    </lineage>
</organism>
<name>A0A8H8RZZ6_9HELO</name>
<gene>
    <name evidence="4" type="ORF">LOCC1_G002907</name>
</gene>
<evidence type="ECO:0000313" key="4">
    <source>
        <dbReference type="EMBL" id="TVY45258.1"/>
    </source>
</evidence>
<feature type="transmembrane region" description="Helical" evidence="2">
    <location>
        <begin position="52"/>
        <end position="77"/>
    </location>
</feature>
<proteinExistence type="predicted"/>
<evidence type="ECO:0000259" key="3">
    <source>
        <dbReference type="Pfam" id="PF20684"/>
    </source>
</evidence>
<protein>
    <recommendedName>
        <fullName evidence="3">Rhodopsin domain-containing protein</fullName>
    </recommendedName>
</protein>
<feature type="compositionally biased region" description="Basic and acidic residues" evidence="1">
    <location>
        <begin position="333"/>
        <end position="345"/>
    </location>
</feature>
<feature type="region of interest" description="Disordered" evidence="1">
    <location>
        <begin position="306"/>
        <end position="420"/>
    </location>
</feature>
<dbReference type="InterPro" id="IPR049326">
    <property type="entry name" value="Rhodopsin_dom_fungi"/>
</dbReference>
<dbReference type="EMBL" id="QGMI01000201">
    <property type="protein sequence ID" value="TVY45258.1"/>
    <property type="molecule type" value="Genomic_DNA"/>
</dbReference>
<dbReference type="OrthoDB" id="3918601at2759"/>
<sequence length="420" mass="46535">MAPSQPMVVVSDTNKGPVVNIAAWLGMTLMIVGVFTRIGSKFSIVRKWTVDDTIIFVTMVFAIGHTVTLSMMVSNGLGQPQENLTEEMIREFQKFGYASQLLFVPTLSLGKLSTLIYLRALAPGSRYAILVLVFEGIVILWGMGAEFAIAFQCMPTRWAIITSRCFDRLLFWNVIGAFDVLTDIIIVILPGYLVWALRMPRSKKFVVFTVFATRLIIVPLAIFRLYLLSTASSASQPDQTLSSYHAYLFTTIDLNTAVFAACLPFLKPFMANLSSGAFSSSIEPMDSSYASGLGSKFSTFLSSYTSTKNPNRPSSSIRMFSMPSEPLAQPRKTHSERSSSFDEFHNGAQPSPNLRHDNMGSEGYARRATPRRRSSGGSDKRIITRTREWSVKESEDGRTEGYASDEGEWAASGHGNRYAV</sequence>
<dbReference type="Pfam" id="PF20684">
    <property type="entry name" value="Fung_rhodopsin"/>
    <property type="match status" value="1"/>
</dbReference>
<dbReference type="Proteomes" id="UP000443090">
    <property type="component" value="Unassembled WGS sequence"/>
</dbReference>
<keyword evidence="2" id="KW-0812">Transmembrane</keyword>
<keyword evidence="2" id="KW-0472">Membrane</keyword>
<comment type="caution">
    <text evidence="4">The sequence shown here is derived from an EMBL/GenBank/DDBJ whole genome shotgun (WGS) entry which is preliminary data.</text>
</comment>
<reference evidence="4 5" key="1">
    <citation type="submission" date="2018-05" db="EMBL/GenBank/DDBJ databases">
        <title>Genome sequencing and assembly of the regulated plant pathogen Lachnellula willkommii and related sister species for the development of diagnostic species identification markers.</title>
        <authorList>
            <person name="Giroux E."/>
            <person name="Bilodeau G."/>
        </authorList>
    </citation>
    <scope>NUCLEOTIDE SEQUENCE [LARGE SCALE GENOMIC DNA]</scope>
    <source>
        <strain evidence="4 5">CBS 160.35</strain>
    </source>
</reference>
<feature type="transmembrane region" description="Helical" evidence="2">
    <location>
        <begin position="205"/>
        <end position="226"/>
    </location>
</feature>
<feature type="domain" description="Rhodopsin" evidence="3">
    <location>
        <begin position="37"/>
        <end position="271"/>
    </location>
</feature>
<keyword evidence="5" id="KW-1185">Reference proteome</keyword>
<evidence type="ECO:0000313" key="5">
    <source>
        <dbReference type="Proteomes" id="UP000443090"/>
    </source>
</evidence>
<feature type="transmembrane region" description="Helical" evidence="2">
    <location>
        <begin position="97"/>
        <end position="118"/>
    </location>
</feature>
<feature type="compositionally biased region" description="Polar residues" evidence="1">
    <location>
        <begin position="306"/>
        <end position="318"/>
    </location>
</feature>